<dbReference type="EMBL" id="RDQH01000340">
    <property type="protein sequence ID" value="RXH77365.1"/>
    <property type="molecule type" value="Genomic_DNA"/>
</dbReference>
<comment type="caution">
    <text evidence="1">The sequence shown here is derived from an EMBL/GenBank/DDBJ whole genome shotgun (WGS) entry which is preliminary data.</text>
</comment>
<evidence type="ECO:0000313" key="2">
    <source>
        <dbReference type="Proteomes" id="UP000290289"/>
    </source>
</evidence>
<keyword evidence="2" id="KW-1185">Reference proteome</keyword>
<reference evidence="1 2" key="1">
    <citation type="submission" date="2018-10" db="EMBL/GenBank/DDBJ databases">
        <title>A high-quality apple genome assembly.</title>
        <authorList>
            <person name="Hu J."/>
        </authorList>
    </citation>
    <scope>NUCLEOTIDE SEQUENCE [LARGE SCALE GENOMIC DNA]</scope>
    <source>
        <strain evidence="2">cv. HFTH1</strain>
        <tissue evidence="1">Young leaf</tissue>
    </source>
</reference>
<accession>A0A498I5K1</accession>
<organism evidence="1 2">
    <name type="scientific">Malus domestica</name>
    <name type="common">Apple</name>
    <name type="synonym">Pyrus malus</name>
    <dbReference type="NCBI Taxonomy" id="3750"/>
    <lineage>
        <taxon>Eukaryota</taxon>
        <taxon>Viridiplantae</taxon>
        <taxon>Streptophyta</taxon>
        <taxon>Embryophyta</taxon>
        <taxon>Tracheophyta</taxon>
        <taxon>Spermatophyta</taxon>
        <taxon>Magnoliopsida</taxon>
        <taxon>eudicotyledons</taxon>
        <taxon>Gunneridae</taxon>
        <taxon>Pentapetalae</taxon>
        <taxon>rosids</taxon>
        <taxon>fabids</taxon>
        <taxon>Rosales</taxon>
        <taxon>Rosaceae</taxon>
        <taxon>Amygdaloideae</taxon>
        <taxon>Maleae</taxon>
        <taxon>Malus</taxon>
    </lineage>
</organism>
<proteinExistence type="predicted"/>
<evidence type="ECO:0000313" key="1">
    <source>
        <dbReference type="EMBL" id="RXH77365.1"/>
    </source>
</evidence>
<protein>
    <submittedName>
        <fullName evidence="1">Uncharacterized protein</fullName>
    </submittedName>
</protein>
<name>A0A498I5K1_MALDO</name>
<dbReference type="STRING" id="3750.A0A498I5K1"/>
<dbReference type="Proteomes" id="UP000290289">
    <property type="component" value="Chromosome 14"/>
</dbReference>
<sequence length="143" mass="15552">LSFSWPPLAAASPNHTASHLPQKPSSLALSLQTSNGGIDRACQPPLPFRLDSFATEPYSCAAIPSLDYATTLFLSHSSIPPPHVPSLLLSPAGGSLSHLSLQYKKPTSITKYLRDYDFVSQEIRAAEYPKFETFTPKTILLNP</sequence>
<dbReference type="AlphaFoldDB" id="A0A498I5K1"/>
<feature type="non-terminal residue" evidence="1">
    <location>
        <position position="1"/>
    </location>
</feature>
<gene>
    <name evidence="1" type="ORF">DVH24_023639</name>
</gene>